<organism evidence="2">
    <name type="scientific">Rhizophora mucronata</name>
    <name type="common">Asiatic mangrove</name>
    <dbReference type="NCBI Taxonomy" id="61149"/>
    <lineage>
        <taxon>Eukaryota</taxon>
        <taxon>Viridiplantae</taxon>
        <taxon>Streptophyta</taxon>
        <taxon>Embryophyta</taxon>
        <taxon>Tracheophyta</taxon>
        <taxon>Spermatophyta</taxon>
        <taxon>Magnoliopsida</taxon>
        <taxon>eudicotyledons</taxon>
        <taxon>Gunneridae</taxon>
        <taxon>Pentapetalae</taxon>
        <taxon>rosids</taxon>
        <taxon>fabids</taxon>
        <taxon>Malpighiales</taxon>
        <taxon>Rhizophoraceae</taxon>
        <taxon>Rhizophora</taxon>
    </lineage>
</organism>
<protein>
    <submittedName>
        <fullName evidence="2">Uncharacterized protein</fullName>
    </submittedName>
</protein>
<dbReference type="AlphaFoldDB" id="A0A2P2PPC4"/>
<accession>A0A2P2PPC4</accession>
<dbReference type="EMBL" id="GGEC01076126">
    <property type="protein sequence ID" value="MBX56610.1"/>
    <property type="molecule type" value="Transcribed_RNA"/>
</dbReference>
<proteinExistence type="predicted"/>
<evidence type="ECO:0000256" key="1">
    <source>
        <dbReference type="SAM" id="MobiDB-lite"/>
    </source>
</evidence>
<feature type="region of interest" description="Disordered" evidence="1">
    <location>
        <begin position="40"/>
        <end position="60"/>
    </location>
</feature>
<evidence type="ECO:0000313" key="2">
    <source>
        <dbReference type="EMBL" id="MBX56610.1"/>
    </source>
</evidence>
<name>A0A2P2PPC4_RHIMU</name>
<sequence length="94" mass="9991">MGKNFAASEESKLAGSENCKSTKGVSNLSVEVKPLCKSEDIETEGMKSPMPVEEQSEDAFASKESQGACDLCAPDSVDFMQASGNPCFLGMKLF</sequence>
<feature type="region of interest" description="Disordered" evidence="1">
    <location>
        <begin position="1"/>
        <end position="22"/>
    </location>
</feature>
<reference evidence="2" key="1">
    <citation type="submission" date="2018-02" db="EMBL/GenBank/DDBJ databases">
        <title>Rhizophora mucronata_Transcriptome.</title>
        <authorList>
            <person name="Meera S.P."/>
            <person name="Sreeshan A."/>
            <person name="Augustine A."/>
        </authorList>
    </citation>
    <scope>NUCLEOTIDE SEQUENCE</scope>
    <source>
        <tissue evidence="2">Leaf</tissue>
    </source>
</reference>